<dbReference type="Gene3D" id="3.90.1580.10">
    <property type="entry name" value="paralog of FGE (formylglycine-generating enzyme)"/>
    <property type="match status" value="1"/>
</dbReference>
<feature type="domain" description="Sulfatase-modifying factor enzyme-like" evidence="1">
    <location>
        <begin position="139"/>
        <end position="233"/>
    </location>
</feature>
<organism evidence="2">
    <name type="scientific">gut metagenome</name>
    <dbReference type="NCBI Taxonomy" id="749906"/>
    <lineage>
        <taxon>unclassified sequences</taxon>
        <taxon>metagenomes</taxon>
        <taxon>organismal metagenomes</taxon>
    </lineage>
</organism>
<dbReference type="InterPro" id="IPR042095">
    <property type="entry name" value="SUMF_sf"/>
</dbReference>
<dbReference type="InterPro" id="IPR051043">
    <property type="entry name" value="Sulfatase_Mod_Factor_Kinase"/>
</dbReference>
<dbReference type="InterPro" id="IPR016187">
    <property type="entry name" value="CTDL_fold"/>
</dbReference>
<dbReference type="InterPro" id="IPR005532">
    <property type="entry name" value="SUMF_dom"/>
</dbReference>
<dbReference type="PANTHER" id="PTHR23150">
    <property type="entry name" value="SULFATASE MODIFYING FACTOR 1, 2"/>
    <property type="match status" value="1"/>
</dbReference>
<evidence type="ECO:0000313" key="2">
    <source>
        <dbReference type="EMBL" id="EJW95691.1"/>
    </source>
</evidence>
<dbReference type="Pfam" id="PF03781">
    <property type="entry name" value="FGE-sulfatase"/>
    <property type="match status" value="1"/>
</dbReference>
<dbReference type="PANTHER" id="PTHR23150:SF19">
    <property type="entry name" value="FORMYLGLYCINE-GENERATING ENZYME"/>
    <property type="match status" value="1"/>
</dbReference>
<protein>
    <submittedName>
        <fullName evidence="2">Protein containing Sulphatase-modifying factor domain protein</fullName>
    </submittedName>
</protein>
<dbReference type="EMBL" id="AMCI01005671">
    <property type="protein sequence ID" value="EJW95691.1"/>
    <property type="molecule type" value="Genomic_DNA"/>
</dbReference>
<accession>J9FLB5</accession>
<sequence length="235" mass="27346">VRLLKRGHFNVKLTDKEWRTLYNWIDYNAPDKGYFNANVLQKDIIPYQGFDQIKRRKELTDKYAHGAGVDWKKELADYTEYLKGKGEIKPVMPEKLAPVKEKSLKVKGWPFNADQVKAMLANEKDTRKEVELAPGVKMTFVRVPAGQFVMGSYRGQSDNRPTAKVKIDKPFWMGELEVTNEQYRVVFPDHDSRFVDQQWKDHVVQGYPANNPDQPVIRVSFNDAMEFCQKISEKT</sequence>
<reference evidence="2" key="1">
    <citation type="journal article" date="2012" name="PLoS ONE">
        <title>Gene sets for utilization of primary and secondary nutrition supplies in the distal gut of endangered iberian lynx.</title>
        <authorList>
            <person name="Alcaide M."/>
            <person name="Messina E."/>
            <person name="Richter M."/>
            <person name="Bargiela R."/>
            <person name="Peplies J."/>
            <person name="Huws S.A."/>
            <person name="Newbold C.J."/>
            <person name="Golyshin P.N."/>
            <person name="Simon M.A."/>
            <person name="Lopez G."/>
            <person name="Yakimov M.M."/>
            <person name="Ferrer M."/>
        </authorList>
    </citation>
    <scope>NUCLEOTIDE SEQUENCE</scope>
</reference>
<dbReference type="GO" id="GO:0120147">
    <property type="term" value="F:formylglycine-generating oxidase activity"/>
    <property type="evidence" value="ECO:0007669"/>
    <property type="project" value="TreeGrafter"/>
</dbReference>
<dbReference type="SUPFAM" id="SSF56436">
    <property type="entry name" value="C-type lectin-like"/>
    <property type="match status" value="1"/>
</dbReference>
<name>J9FLB5_9ZZZZ</name>
<feature type="non-terminal residue" evidence="2">
    <location>
        <position position="1"/>
    </location>
</feature>
<gene>
    <name evidence="2" type="ORF">EVA_16202</name>
</gene>
<dbReference type="AlphaFoldDB" id="J9FLB5"/>
<comment type="caution">
    <text evidence="2">The sequence shown here is derived from an EMBL/GenBank/DDBJ whole genome shotgun (WGS) entry which is preliminary data.</text>
</comment>
<feature type="non-terminal residue" evidence="2">
    <location>
        <position position="235"/>
    </location>
</feature>
<proteinExistence type="predicted"/>
<evidence type="ECO:0000259" key="1">
    <source>
        <dbReference type="Pfam" id="PF03781"/>
    </source>
</evidence>